<dbReference type="Pfam" id="PF17389">
    <property type="entry name" value="Bac_rhamnosid6H"/>
    <property type="match status" value="1"/>
</dbReference>
<name>A0A4Y8L9T3_9BACT</name>
<gene>
    <name evidence="8" type="ORF">E2605_02965</name>
</gene>
<keyword evidence="9" id="KW-1185">Reference proteome</keyword>
<dbReference type="Gene3D" id="2.60.120.260">
    <property type="entry name" value="Galactose-binding domain-like"/>
    <property type="match status" value="2"/>
</dbReference>
<feature type="domain" description="Alpha-L-rhamnosidase C-terminal" evidence="7">
    <location>
        <begin position="1039"/>
        <end position="1118"/>
    </location>
</feature>
<comment type="catalytic activity">
    <reaction evidence="1">
        <text>Hydrolysis of terminal non-reducing alpha-L-rhamnose residues in alpha-L-rhamnosides.</text>
        <dbReference type="EC" id="3.2.1.40"/>
    </reaction>
</comment>
<dbReference type="InterPro" id="IPR008928">
    <property type="entry name" value="6-hairpin_glycosidase_sf"/>
</dbReference>
<dbReference type="Pfam" id="PF08531">
    <property type="entry name" value="Bac_rhamnosid_N"/>
    <property type="match status" value="1"/>
</dbReference>
<dbReference type="PANTHER" id="PTHR33307:SF6">
    <property type="entry name" value="ALPHA-RHAMNOSIDASE (EUROFUNG)-RELATED"/>
    <property type="match status" value="1"/>
</dbReference>
<protein>
    <recommendedName>
        <fullName evidence="2">alpha-L-rhamnosidase</fullName>
        <ecNumber evidence="2">3.2.1.40</ecNumber>
    </recommendedName>
</protein>
<dbReference type="InterPro" id="IPR035398">
    <property type="entry name" value="Bac_rhamnosid_C"/>
</dbReference>
<feature type="domain" description="Bacterial alpha-L-rhamnosidase N-terminal" evidence="5">
    <location>
        <begin position="366"/>
        <end position="523"/>
    </location>
</feature>
<dbReference type="InterPro" id="IPR012341">
    <property type="entry name" value="6hp_glycosidase-like_sf"/>
</dbReference>
<dbReference type="InterPro" id="IPR013737">
    <property type="entry name" value="Bac_rhamnosid_N"/>
</dbReference>
<dbReference type="Pfam" id="PF05592">
    <property type="entry name" value="Bac_rhamnosid"/>
    <property type="match status" value="1"/>
</dbReference>
<dbReference type="GO" id="GO:0030596">
    <property type="term" value="F:alpha-L-rhamnosidase activity"/>
    <property type="evidence" value="ECO:0007669"/>
    <property type="project" value="UniProtKB-EC"/>
</dbReference>
<evidence type="ECO:0000259" key="4">
    <source>
        <dbReference type="Pfam" id="PF05592"/>
    </source>
</evidence>
<evidence type="ECO:0000259" key="6">
    <source>
        <dbReference type="Pfam" id="PF17389"/>
    </source>
</evidence>
<dbReference type="Pfam" id="PF17390">
    <property type="entry name" value="Bac_rhamnosid_C"/>
    <property type="match status" value="1"/>
</dbReference>
<proteinExistence type="predicted"/>
<dbReference type="Gene3D" id="1.50.10.10">
    <property type="match status" value="1"/>
</dbReference>
<keyword evidence="3" id="KW-0378">Hydrolase</keyword>
<dbReference type="InterPro" id="IPR035396">
    <property type="entry name" value="Bac_rhamnosid6H"/>
</dbReference>
<dbReference type="InterPro" id="IPR008902">
    <property type="entry name" value="Rhamnosid_concanavalin"/>
</dbReference>
<dbReference type="GO" id="GO:0005975">
    <property type="term" value="P:carbohydrate metabolic process"/>
    <property type="evidence" value="ECO:0007669"/>
    <property type="project" value="InterPro"/>
</dbReference>
<evidence type="ECO:0000313" key="9">
    <source>
        <dbReference type="Proteomes" id="UP000297861"/>
    </source>
</evidence>
<dbReference type="EC" id="3.2.1.40" evidence="2"/>
<dbReference type="InterPro" id="IPR016007">
    <property type="entry name" value="Alpha_rhamnosid"/>
</dbReference>
<dbReference type="PIRSF" id="PIRSF010631">
    <property type="entry name" value="A-rhamnsds"/>
    <property type="match status" value="1"/>
</dbReference>
<dbReference type="EMBL" id="SOML01000001">
    <property type="protein sequence ID" value="TFD99061.1"/>
    <property type="molecule type" value="Genomic_DNA"/>
</dbReference>
<dbReference type="AlphaFoldDB" id="A0A4Y8L9T3"/>
<evidence type="ECO:0000256" key="2">
    <source>
        <dbReference type="ARBA" id="ARBA00012652"/>
    </source>
</evidence>
<dbReference type="Pfam" id="PF25788">
    <property type="entry name" value="Ig_Rha78A_N"/>
    <property type="match status" value="1"/>
</dbReference>
<accession>A0A4Y8L9T3</accession>
<evidence type="ECO:0000259" key="7">
    <source>
        <dbReference type="Pfam" id="PF17390"/>
    </source>
</evidence>
<dbReference type="Gene3D" id="2.60.40.10">
    <property type="entry name" value="Immunoglobulins"/>
    <property type="match status" value="1"/>
</dbReference>
<sequence length="1151" mass="131172">MKKIIILLFGLFLFSPVVTGKSTDFRVLNLKTEYTVTPLGIDVEKPRFSWNMESDKNGAYQKVYQIEVTNESGNIVWNSGKVNSDISLNIRYEGSPLQPTTRYYWKLTVWNEKNKKLSAGSWFETGLMNTGLSAWNQAKWIGGGEEDMVLYSHYLPVFRIDYTLQLDEQTQSTKAGFIYGANDQRLMNRNRNIFQLESSKDKTYCMLELDIYPLLSNKEARLNIYRVGFHPNDQKDKPLKSIAIPDSLINNKNKYQKHKIYFTNNLGHTNIYINEKEITYLGVNPLGQGGDFIAFPVVGDIGFYVLAKQTAQFSDIEIRNLRTPSNILYKQEEQVVNGTKADTFITHNPTRNSMPMLRTTFDASPNIAKARLYVTSRGIYEFYINGQRVGNDYFNPGMTQYNKTQIYQTYDVTSLLQSGKNAMGAILAEGWWSGASTFMGEYWNFFGDRQSLLAKMIITYQDGTERTILSDPNSWQYYNDGVILYSSFFQGEVCDARKGAQMEGWSTANYDASLWKKASEVPLTGTIGFNDEEYNNLKLIGQFGQTAKQIKELTAQSVEEVRPGVYVYDMGQNMVGVPSIALNGFEAGQKINLRFAEVKYPDLPEYKNNVGMIMLENIRAAMAQDIYITKGGNEVIQPRFTFHGYRFIEITGITQALPLNAVKGIVISSIHELVSSYETSNAKVNKLWENITWSTYANFLSIPTDCPQRNERLGWSGDISVFARAATYLADVPQFLRRHMHAMRDAQRQNGRFSDIAPLDVGFGGILWGSAGITVTWEAYQQYNDIDLLAEHYDAMKNYIHYILNETLDKGTGLIVQRRAWGDLADWLGPEDGSNDKSLLWESYFLYDLDIMQKTATLLGKTEDAMWFSKTYNERKKFFNETYIQSKSGKTIFSAFDPNRSGKLVDTQTSYVLPLAFNLVKESDKAKVVANLKETVIREKHTDNKNFYPSYSLMTGFIGTAWINKALSDNGYTDVAYKLFQQTTYPSWLYSVEQGATTIWERLNSYTHTNGFGGNNRMNSFNHYSFGAVASWMYNYSLGIERDENSPGFKHFILKPEPDPTGEMTFACGHYDSMYGRIESGWEIKDSVINYKFSVPANTTATLYLYADSEKAIKSGNNIFKSVDGVRYQGEKNGKYSFKLTSGKYNIQIKK</sequence>
<dbReference type="Proteomes" id="UP000297861">
    <property type="component" value="Unassembled WGS sequence"/>
</dbReference>
<dbReference type="InterPro" id="IPR013783">
    <property type="entry name" value="Ig-like_fold"/>
</dbReference>
<feature type="domain" description="Alpha-L-rhamnosidase concanavalin-like" evidence="4">
    <location>
        <begin position="560"/>
        <end position="667"/>
    </location>
</feature>
<reference evidence="8 9" key="1">
    <citation type="submission" date="2019-03" db="EMBL/GenBank/DDBJ databases">
        <title>San Antonio Military Medical Center submission to MRSN (WRAIR), pending publication.</title>
        <authorList>
            <person name="Blyth D.M."/>
            <person name="Mccarthy S.L."/>
            <person name="Schall S.E."/>
            <person name="Stam J.A."/>
            <person name="Ong A.C."/>
            <person name="Mcgann P.T."/>
        </authorList>
    </citation>
    <scope>NUCLEOTIDE SEQUENCE [LARGE SCALE GENOMIC DNA]</scope>
    <source>
        <strain evidence="8 9">MRSN571793</strain>
    </source>
</reference>
<evidence type="ECO:0000259" key="5">
    <source>
        <dbReference type="Pfam" id="PF08531"/>
    </source>
</evidence>
<evidence type="ECO:0000256" key="1">
    <source>
        <dbReference type="ARBA" id="ARBA00001445"/>
    </source>
</evidence>
<dbReference type="OrthoDB" id="9766741at2"/>
<dbReference type="Gene3D" id="2.60.420.10">
    <property type="entry name" value="Maltose phosphorylase, domain 3"/>
    <property type="match status" value="1"/>
</dbReference>
<evidence type="ECO:0000313" key="8">
    <source>
        <dbReference type="EMBL" id="TFD99061.1"/>
    </source>
</evidence>
<dbReference type="SUPFAM" id="SSF48208">
    <property type="entry name" value="Six-hairpin glycosidases"/>
    <property type="match status" value="1"/>
</dbReference>
<dbReference type="PANTHER" id="PTHR33307">
    <property type="entry name" value="ALPHA-RHAMNOSIDASE (EUROFUNG)"/>
    <property type="match status" value="1"/>
</dbReference>
<dbReference type="STRING" id="1121485.GCA_000426485_00270"/>
<organism evidence="8 9">
    <name type="scientific">Dysgonomonas capnocytophagoides</name>
    <dbReference type="NCBI Taxonomy" id="45254"/>
    <lineage>
        <taxon>Bacteria</taxon>
        <taxon>Pseudomonadati</taxon>
        <taxon>Bacteroidota</taxon>
        <taxon>Bacteroidia</taxon>
        <taxon>Bacteroidales</taxon>
        <taxon>Dysgonomonadaceae</taxon>
        <taxon>Dysgonomonas</taxon>
    </lineage>
</organism>
<comment type="caution">
    <text evidence="8">The sequence shown here is derived from an EMBL/GenBank/DDBJ whole genome shotgun (WGS) entry which is preliminary data.</text>
</comment>
<feature type="domain" description="Alpha-L-rhamnosidase six-hairpin glycosidase" evidence="6">
    <location>
        <begin position="674"/>
        <end position="1036"/>
    </location>
</feature>
<dbReference type="RefSeq" id="WP_134435440.1">
    <property type="nucleotide sequence ID" value="NZ_SOML01000001.1"/>
</dbReference>
<evidence type="ECO:0000256" key="3">
    <source>
        <dbReference type="ARBA" id="ARBA00022801"/>
    </source>
</evidence>